<dbReference type="HOGENOM" id="CLU_696010_0_0_3"/>
<evidence type="ECO:0000313" key="2">
    <source>
        <dbReference type="Proteomes" id="UP000010474"/>
    </source>
</evidence>
<dbReference type="PATRIC" id="fig|272123.3.peg.2642"/>
<reference evidence="2" key="1">
    <citation type="journal article" date="2013" name="Proc. Natl. Acad. Sci. U.S.A.">
        <title>Improving the coverage of the cyanobacterial phylum using diversity-driven genome sequencing.</title>
        <authorList>
            <person name="Shih P.M."/>
            <person name="Wu D."/>
            <person name="Latifi A."/>
            <person name="Axen S.D."/>
            <person name="Fewer D.P."/>
            <person name="Talla E."/>
            <person name="Calteau A."/>
            <person name="Cai F."/>
            <person name="Tandeau de Marsac N."/>
            <person name="Rippka R."/>
            <person name="Herdman M."/>
            <person name="Sivonen K."/>
            <person name="Coursin T."/>
            <person name="Laurent T."/>
            <person name="Goodwin L."/>
            <person name="Nolan M."/>
            <person name="Davenport K.W."/>
            <person name="Han C.S."/>
            <person name="Rubin E.M."/>
            <person name="Eisen J.A."/>
            <person name="Woyke T."/>
            <person name="Gugger M."/>
            <person name="Kerfeld C.A."/>
        </authorList>
    </citation>
    <scope>NUCLEOTIDE SEQUENCE [LARGE SCALE GENOMIC DNA]</scope>
    <source>
        <strain evidence="2">ATCC 27899 / PCC 7122</strain>
    </source>
</reference>
<dbReference type="eggNOG" id="ENOG502ZBV1">
    <property type="taxonomic scope" value="Bacteria"/>
</dbReference>
<organism evidence="1 2">
    <name type="scientific">Anabaena cylindrica (strain ATCC 27899 / PCC 7122)</name>
    <dbReference type="NCBI Taxonomy" id="272123"/>
    <lineage>
        <taxon>Bacteria</taxon>
        <taxon>Bacillati</taxon>
        <taxon>Cyanobacteriota</taxon>
        <taxon>Cyanophyceae</taxon>
        <taxon>Nostocales</taxon>
        <taxon>Nostocaceae</taxon>
        <taxon>Anabaena</taxon>
    </lineage>
</organism>
<proteinExistence type="predicted"/>
<dbReference type="Proteomes" id="UP000010474">
    <property type="component" value="Chromosome"/>
</dbReference>
<name>K9ZFB0_ANACC</name>
<keyword evidence="2" id="KW-1185">Reference proteome</keyword>
<sequence>MVHLPENLSNSVFLCANLLVPLRFTLPLNAIMQHLYQLLATENSQLAQILRFSLFGLEAALNKAQIEYPQDPGNKVCEQILQELNNLLEPAPVAEIEVSSEFKLIYLREIFNSDLEINFYLGNSPLQSQNDADLWNEMHRYLLRVPEDLATTWRHRALEIAQKLGASEDYVNLYHLPFIRDEIIYPGLNGAVKARGLCLSKKVFLKSELAQIYNSEDLHLLAGFVLLYMKLIEIEPDLHHALKSVFSFDVVSLHEKPEHHHLYIEALSDRLQRIQKTGENTDLIHNLRAWIDMDEAIHSLVFVPPAERYSWWGKLQQESRRILKKVANKAIKAGHDVRIKQLSGLYADVCAYSKDDLQLDCGGTPGEVLTCLRLYTRINQEENPGRVLFRSLR</sequence>
<dbReference type="KEGG" id="acy:Anacy_2429"/>
<evidence type="ECO:0000313" key="1">
    <source>
        <dbReference type="EMBL" id="AFZ57881.1"/>
    </source>
</evidence>
<accession>K9ZFB0</accession>
<dbReference type="EMBL" id="CP003659">
    <property type="protein sequence ID" value="AFZ57881.1"/>
    <property type="molecule type" value="Genomic_DNA"/>
</dbReference>
<dbReference type="AlphaFoldDB" id="K9ZFB0"/>
<gene>
    <name evidence="1" type="ordered locus">Anacy_2429</name>
</gene>
<protein>
    <submittedName>
        <fullName evidence="1">Uncharacterized protein</fullName>
    </submittedName>
</protein>